<evidence type="ECO:0000313" key="4">
    <source>
        <dbReference type="Proteomes" id="UP000002357"/>
    </source>
</evidence>
<evidence type="ECO:0000313" key="3">
    <source>
        <dbReference type="EMBL" id="EFG04054.2"/>
    </source>
</evidence>
<dbReference type="PROSITE" id="PS50075">
    <property type="entry name" value="CARRIER"/>
    <property type="match status" value="1"/>
</dbReference>
<reference evidence="3 4" key="1">
    <citation type="journal article" date="2010" name="Genome Biol. Evol.">
        <title>The sequence of a 1.8-mb bacterial linear plasmid reveals a rich evolutionary reservoir of secondary metabolic pathways.</title>
        <authorList>
            <person name="Medema M.H."/>
            <person name="Trefzer A."/>
            <person name="Kovalchuk A."/>
            <person name="van den Berg M."/>
            <person name="Mueller U."/>
            <person name="Heijne W."/>
            <person name="Wu L."/>
            <person name="Alam M.T."/>
            <person name="Ronning C.M."/>
            <person name="Nierman W.C."/>
            <person name="Bovenberg R.A.L."/>
            <person name="Breitling R."/>
            <person name="Takano E."/>
        </authorList>
    </citation>
    <scope>NUCLEOTIDE SEQUENCE [LARGE SCALE GENOMIC DNA]</scope>
    <source>
        <strain evidence="4">ATCC 27064 / DSM 738 / JCM 4710 / NBRC 13307 / NCIMB 12785 / NRRL 3585 / VKM Ac-602</strain>
        <plasmid evidence="3">pSCL4</plasmid>
    </source>
</reference>
<dbReference type="InterPro" id="IPR036736">
    <property type="entry name" value="ACP-like_sf"/>
</dbReference>
<gene>
    <name evidence="3" type="ORF">SCLAV_p0565</name>
</gene>
<dbReference type="SUPFAM" id="SSF47336">
    <property type="entry name" value="ACP-like"/>
    <property type="match status" value="1"/>
</dbReference>
<keyword evidence="3" id="KW-0614">Plasmid</keyword>
<evidence type="ECO:0000256" key="2">
    <source>
        <dbReference type="ARBA" id="ARBA00022553"/>
    </source>
</evidence>
<dbReference type="Gene3D" id="1.10.1200.10">
    <property type="entry name" value="ACP-like"/>
    <property type="match status" value="1"/>
</dbReference>
<dbReference type="EMBL" id="CM000914">
    <property type="protein sequence ID" value="EFG04054.2"/>
    <property type="molecule type" value="Genomic_DNA"/>
</dbReference>
<dbReference type="InterPro" id="IPR009081">
    <property type="entry name" value="PP-bd_ACP"/>
</dbReference>
<organism evidence="3 4">
    <name type="scientific">Streptomyces clavuligerus</name>
    <dbReference type="NCBI Taxonomy" id="1901"/>
    <lineage>
        <taxon>Bacteria</taxon>
        <taxon>Bacillati</taxon>
        <taxon>Actinomycetota</taxon>
        <taxon>Actinomycetes</taxon>
        <taxon>Kitasatosporales</taxon>
        <taxon>Streptomycetaceae</taxon>
        <taxon>Streptomyces</taxon>
    </lineage>
</organism>
<dbReference type="AlphaFoldDB" id="B5H3N2"/>
<dbReference type="Proteomes" id="UP000002357">
    <property type="component" value="Plasmid pSCL4"/>
</dbReference>
<dbReference type="GeneID" id="93733702"/>
<geneLocation type="plasmid" evidence="3 4">
    <name>pSCL4</name>
</geneLocation>
<dbReference type="RefSeq" id="WP_003958906.1">
    <property type="nucleotide sequence ID" value="NZ_CM000914.1"/>
</dbReference>
<name>B5H3N2_STRCL</name>
<keyword evidence="4" id="KW-1185">Reference proteome</keyword>
<dbReference type="OrthoDB" id="3395095at2"/>
<dbReference type="Pfam" id="PF00550">
    <property type="entry name" value="PP-binding"/>
    <property type="match status" value="1"/>
</dbReference>
<sequence length="78" mass="8554">MVYEIVTELLITVFDVSPETVGSTASLEDLGLDSLAQVELADRLAEHFDIQIPETALRGPTTLADIVHTVEQRQGTWS</sequence>
<evidence type="ECO:0000256" key="1">
    <source>
        <dbReference type="ARBA" id="ARBA00022450"/>
    </source>
</evidence>
<dbReference type="InterPro" id="IPR006162">
    <property type="entry name" value="Ppantetheine_attach_site"/>
</dbReference>
<accession>B5H3N2</accession>
<keyword evidence="2" id="KW-0597">Phosphoprotein</keyword>
<dbReference type="PROSITE" id="PS00012">
    <property type="entry name" value="PHOSPHOPANTETHEINE"/>
    <property type="match status" value="1"/>
</dbReference>
<proteinExistence type="predicted"/>
<protein>
    <submittedName>
        <fullName evidence="3">Probable acyl carrier protein</fullName>
    </submittedName>
</protein>
<keyword evidence="1" id="KW-0596">Phosphopantetheine</keyword>